<reference evidence="4" key="1">
    <citation type="submission" date="2015-02" db="EMBL/GenBank/DDBJ databases">
        <title>A transcriptome of Wollemia nobilis - a relic of Gondwana.</title>
        <authorList>
            <person name="Chia J.Y."/>
            <person name="Leong Y.S."/>
            <person name="Abdul Karim S."/>
            <person name="Wan Azmi N."/>
            <person name="Hercus R."/>
            <person name="Croft L."/>
        </authorList>
    </citation>
    <scope>NUCLEOTIDE SEQUENCE</scope>
    <source>
        <strain evidence="4">MaeBrown</strain>
        <tissue evidence="4">Leaf</tissue>
    </source>
</reference>
<accession>A0A0C9RTJ1</accession>
<keyword evidence="2" id="KW-0325">Glycoprotein</keyword>
<dbReference type="GO" id="GO:0004185">
    <property type="term" value="F:serine-type carboxypeptidase activity"/>
    <property type="evidence" value="ECO:0007669"/>
    <property type="project" value="UniProtKB-UniRule"/>
</dbReference>
<dbReference type="SUPFAM" id="SSF53474">
    <property type="entry name" value="alpha/beta-Hydrolases"/>
    <property type="match status" value="1"/>
</dbReference>
<dbReference type="Gene3D" id="3.40.50.1820">
    <property type="entry name" value="alpha/beta hydrolase"/>
    <property type="match status" value="1"/>
</dbReference>
<dbReference type="PROSITE" id="PS00560">
    <property type="entry name" value="CARBOXYPEPT_SER_HIS"/>
    <property type="match status" value="1"/>
</dbReference>
<protein>
    <recommendedName>
        <fullName evidence="3">Carboxypeptidase</fullName>
        <ecNumber evidence="3">3.4.16.-</ecNumber>
    </recommendedName>
</protein>
<sequence length="453" mass="50847">MKTGEIFLSVAAILLLISFLFTDLACARLQEPFPKKALPTESGYLKIKEKPGALMFYIYHEAIHPAGQISDTPIVLWLQGGPGCSGVVGNFYELGPWRVGEDLRLRKNAGSWNRIFGLLIVDNPIGSGFSVAPSEQDIPTNEEEVAKDLFSALQAFYSLNPQFRSRPFYVTGESYAGKYVPALSYYMVSQLDKAGSDRALRIDGLAIVSGLTHPEVQVQTHAKVAYAMGLIDFQQKIHLETLQLKAASLARQQKWKDARVARTEVLFSLQNVTGVLTLDIRRTMPYYTDENGTDYLTVFVNSPGVKKALKADENRTWEVCNSAVYTKMQDDTMKSTKWMVERLLPRLPVLLFQGQFDIQDGVVSTEEWMRTLHWNGLSDFWASERRVWTLSDEVGGYVRSHLNLSHVVVAGAGHLVPFDQSLRSQVLIESWVNKSLVQSSLQTSRFKVSHSID</sequence>
<dbReference type="InterPro" id="IPR033124">
    <property type="entry name" value="Ser_caboxypep_his_AS"/>
</dbReference>
<dbReference type="PANTHER" id="PTHR11802:SF454">
    <property type="entry name" value="SERINE CARBOXYPEPTIDASE-LIKE 50"/>
    <property type="match status" value="1"/>
</dbReference>
<keyword evidence="3" id="KW-0378">Hydrolase</keyword>
<dbReference type="EMBL" id="GCHU01013761">
    <property type="protein sequence ID" value="JAG86999.1"/>
    <property type="molecule type" value="Transcribed_RNA"/>
</dbReference>
<dbReference type="InterPro" id="IPR029058">
    <property type="entry name" value="AB_hydrolase_fold"/>
</dbReference>
<dbReference type="AlphaFoldDB" id="A0A0C9RTJ1"/>
<keyword evidence="3" id="KW-0645">Protease</keyword>
<organism evidence="4">
    <name type="scientific">Wollemia nobilis</name>
    <dbReference type="NCBI Taxonomy" id="56998"/>
    <lineage>
        <taxon>Eukaryota</taxon>
        <taxon>Viridiplantae</taxon>
        <taxon>Streptophyta</taxon>
        <taxon>Embryophyta</taxon>
        <taxon>Tracheophyta</taxon>
        <taxon>Spermatophyta</taxon>
        <taxon>Pinopsida</taxon>
        <taxon>Pinidae</taxon>
        <taxon>Conifers II</taxon>
        <taxon>Araucariales</taxon>
        <taxon>Araucariaceae</taxon>
        <taxon>Wollemia</taxon>
    </lineage>
</organism>
<dbReference type="PANTHER" id="PTHR11802">
    <property type="entry name" value="SERINE PROTEASE FAMILY S10 SERINE CARBOXYPEPTIDASE"/>
    <property type="match status" value="1"/>
</dbReference>
<feature type="signal peptide" evidence="3">
    <location>
        <begin position="1"/>
        <end position="27"/>
    </location>
</feature>
<evidence type="ECO:0000256" key="1">
    <source>
        <dbReference type="ARBA" id="ARBA00009431"/>
    </source>
</evidence>
<comment type="similarity">
    <text evidence="1 3">Belongs to the peptidase S10 family.</text>
</comment>
<keyword evidence="3" id="KW-0732">Signal</keyword>
<evidence type="ECO:0000256" key="2">
    <source>
        <dbReference type="ARBA" id="ARBA00023180"/>
    </source>
</evidence>
<dbReference type="InterPro" id="IPR001563">
    <property type="entry name" value="Peptidase_S10"/>
</dbReference>
<dbReference type="InterPro" id="IPR018202">
    <property type="entry name" value="Ser_caboxypep_ser_AS"/>
</dbReference>
<dbReference type="PROSITE" id="PS00131">
    <property type="entry name" value="CARBOXYPEPT_SER_SER"/>
    <property type="match status" value="1"/>
</dbReference>
<dbReference type="Pfam" id="PF00450">
    <property type="entry name" value="Peptidase_S10"/>
    <property type="match status" value="1"/>
</dbReference>
<keyword evidence="3" id="KW-0121">Carboxypeptidase</keyword>
<evidence type="ECO:0000313" key="4">
    <source>
        <dbReference type="EMBL" id="JAG86999.1"/>
    </source>
</evidence>
<dbReference type="GO" id="GO:0006508">
    <property type="term" value="P:proteolysis"/>
    <property type="evidence" value="ECO:0007669"/>
    <property type="project" value="UniProtKB-KW"/>
</dbReference>
<dbReference type="EC" id="3.4.16.-" evidence="3"/>
<dbReference type="PRINTS" id="PR00724">
    <property type="entry name" value="CRBOXYPTASEC"/>
</dbReference>
<name>A0A0C9RTJ1_9CONI</name>
<evidence type="ECO:0000256" key="3">
    <source>
        <dbReference type="RuleBase" id="RU361156"/>
    </source>
</evidence>
<feature type="chain" id="PRO_5005111897" description="Carboxypeptidase" evidence="3">
    <location>
        <begin position="28"/>
        <end position="453"/>
    </location>
</feature>
<proteinExistence type="inferred from homology"/>